<feature type="compositionally biased region" description="Polar residues" evidence="1">
    <location>
        <begin position="1"/>
        <end position="22"/>
    </location>
</feature>
<evidence type="ECO:0000313" key="3">
    <source>
        <dbReference type="Proteomes" id="UP000077315"/>
    </source>
</evidence>
<dbReference type="Proteomes" id="UP000077315">
    <property type="component" value="Unassembled WGS sequence"/>
</dbReference>
<evidence type="ECO:0000256" key="1">
    <source>
        <dbReference type="SAM" id="MobiDB-lite"/>
    </source>
</evidence>
<sequence>MNSLTSNTQDKQENGFLSPSEPNTRRTLRRPASRSHRLSQGYDMQAGYPEQLSGYEIIESSQERQDGEDKGNYIHM</sequence>
<proteinExistence type="predicted"/>
<name>A0A167KZP1_PHYB8</name>
<feature type="compositionally biased region" description="Basic residues" evidence="1">
    <location>
        <begin position="26"/>
        <end position="37"/>
    </location>
</feature>
<dbReference type="GeneID" id="28993217"/>
<dbReference type="VEuPathDB" id="FungiDB:PHYBLDRAFT_149648"/>
<gene>
    <name evidence="2" type="ORF">PHYBLDRAFT_149648</name>
</gene>
<dbReference type="RefSeq" id="XP_018287287.1">
    <property type="nucleotide sequence ID" value="XM_018432311.1"/>
</dbReference>
<keyword evidence="3" id="KW-1185">Reference proteome</keyword>
<feature type="region of interest" description="Disordered" evidence="1">
    <location>
        <begin position="1"/>
        <end position="49"/>
    </location>
</feature>
<dbReference type="EMBL" id="KV440992">
    <property type="protein sequence ID" value="OAD69247.1"/>
    <property type="molecule type" value="Genomic_DNA"/>
</dbReference>
<dbReference type="OrthoDB" id="10438661at2759"/>
<protein>
    <submittedName>
        <fullName evidence="2">Uncharacterized protein</fullName>
    </submittedName>
</protein>
<feature type="region of interest" description="Disordered" evidence="1">
    <location>
        <begin position="57"/>
        <end position="76"/>
    </location>
</feature>
<dbReference type="AlphaFoldDB" id="A0A167KZP1"/>
<dbReference type="InParanoid" id="A0A167KZP1"/>
<accession>A0A167KZP1</accession>
<evidence type="ECO:0000313" key="2">
    <source>
        <dbReference type="EMBL" id="OAD69247.1"/>
    </source>
</evidence>
<organism evidence="2 3">
    <name type="scientific">Phycomyces blakesleeanus (strain ATCC 8743b / DSM 1359 / FGSC 10004 / NBRC 33097 / NRRL 1555)</name>
    <dbReference type="NCBI Taxonomy" id="763407"/>
    <lineage>
        <taxon>Eukaryota</taxon>
        <taxon>Fungi</taxon>
        <taxon>Fungi incertae sedis</taxon>
        <taxon>Mucoromycota</taxon>
        <taxon>Mucoromycotina</taxon>
        <taxon>Mucoromycetes</taxon>
        <taxon>Mucorales</taxon>
        <taxon>Phycomycetaceae</taxon>
        <taxon>Phycomyces</taxon>
    </lineage>
</organism>
<reference evidence="3" key="1">
    <citation type="submission" date="2015-06" db="EMBL/GenBank/DDBJ databases">
        <title>Expansion of signal transduction pathways in fungi by whole-genome duplication.</title>
        <authorList>
            <consortium name="DOE Joint Genome Institute"/>
            <person name="Corrochano L.M."/>
            <person name="Kuo A."/>
            <person name="Marcet-Houben M."/>
            <person name="Polaino S."/>
            <person name="Salamov A."/>
            <person name="Villalobos J.M."/>
            <person name="Alvarez M.I."/>
            <person name="Avalos J."/>
            <person name="Benito E.P."/>
            <person name="Benoit I."/>
            <person name="Burger G."/>
            <person name="Camino L.P."/>
            <person name="Canovas D."/>
            <person name="Cerda-Olmedo E."/>
            <person name="Cheng J.-F."/>
            <person name="Dominguez A."/>
            <person name="Elias M."/>
            <person name="Eslava A.P."/>
            <person name="Glaser F."/>
            <person name="Grimwood J."/>
            <person name="Gutierrez G."/>
            <person name="Heitman J."/>
            <person name="Henrissat B."/>
            <person name="Iturriaga E.A."/>
            <person name="Lang B.F."/>
            <person name="Lavin J.L."/>
            <person name="Lee S."/>
            <person name="Li W."/>
            <person name="Lindquist E."/>
            <person name="Lopez-Garcia S."/>
            <person name="Luque E.M."/>
            <person name="Marcos A.T."/>
            <person name="Martin J."/>
            <person name="McCluskey K."/>
            <person name="Medina H.R."/>
            <person name="Miralles-Duran A."/>
            <person name="Miyazaki A."/>
            <person name="Munoz-Torres E."/>
            <person name="Oguiza J.A."/>
            <person name="Ohm R."/>
            <person name="Olmedo M."/>
            <person name="Orejas M."/>
            <person name="Ortiz-Castellanos L."/>
            <person name="Pisabarro A.G."/>
            <person name="Rodriguez-Romero J."/>
            <person name="Ruiz-Herrera J."/>
            <person name="Ruiz-Vazquez R."/>
            <person name="Sanz C."/>
            <person name="Schackwitz W."/>
            <person name="Schmutz J."/>
            <person name="Shahriari M."/>
            <person name="Shelest E."/>
            <person name="Silva-Franco F."/>
            <person name="Soanes D."/>
            <person name="Syed K."/>
            <person name="Tagua V.G."/>
            <person name="Talbot N.J."/>
            <person name="Thon M."/>
            <person name="De vries R.P."/>
            <person name="Wiebenga A."/>
            <person name="Yadav J.S."/>
            <person name="Braun E.L."/>
            <person name="Baker S."/>
            <person name="Garre V."/>
            <person name="Horwitz B."/>
            <person name="Torres-Martinez S."/>
            <person name="Idnurm A."/>
            <person name="Herrera-Estrella A."/>
            <person name="Gabaldon T."/>
            <person name="Grigoriev I.V."/>
        </authorList>
    </citation>
    <scope>NUCLEOTIDE SEQUENCE [LARGE SCALE GENOMIC DNA]</scope>
    <source>
        <strain evidence="3">NRRL 1555(-)</strain>
    </source>
</reference>
<feature type="compositionally biased region" description="Basic and acidic residues" evidence="1">
    <location>
        <begin position="61"/>
        <end position="76"/>
    </location>
</feature>